<dbReference type="OrthoDB" id="4678435at2759"/>
<dbReference type="AlphaFoldDB" id="A0A9P4VLT7"/>
<gene>
    <name evidence="1" type="ORF">M501DRAFT_144428</name>
</gene>
<keyword evidence="2" id="KW-1185">Reference proteome</keyword>
<evidence type="ECO:0000313" key="1">
    <source>
        <dbReference type="EMBL" id="KAF2837881.1"/>
    </source>
</evidence>
<evidence type="ECO:0000313" key="2">
    <source>
        <dbReference type="Proteomes" id="UP000799429"/>
    </source>
</evidence>
<dbReference type="Proteomes" id="UP000799429">
    <property type="component" value="Unassembled WGS sequence"/>
</dbReference>
<organism evidence="1 2">
    <name type="scientific">Patellaria atrata CBS 101060</name>
    <dbReference type="NCBI Taxonomy" id="1346257"/>
    <lineage>
        <taxon>Eukaryota</taxon>
        <taxon>Fungi</taxon>
        <taxon>Dikarya</taxon>
        <taxon>Ascomycota</taxon>
        <taxon>Pezizomycotina</taxon>
        <taxon>Dothideomycetes</taxon>
        <taxon>Dothideomycetes incertae sedis</taxon>
        <taxon>Patellariales</taxon>
        <taxon>Patellariaceae</taxon>
        <taxon>Patellaria</taxon>
    </lineage>
</organism>
<reference evidence="1" key="1">
    <citation type="journal article" date="2020" name="Stud. Mycol.">
        <title>101 Dothideomycetes genomes: a test case for predicting lifestyles and emergence of pathogens.</title>
        <authorList>
            <person name="Haridas S."/>
            <person name="Albert R."/>
            <person name="Binder M."/>
            <person name="Bloem J."/>
            <person name="Labutti K."/>
            <person name="Salamov A."/>
            <person name="Andreopoulos B."/>
            <person name="Baker S."/>
            <person name="Barry K."/>
            <person name="Bills G."/>
            <person name="Bluhm B."/>
            <person name="Cannon C."/>
            <person name="Castanera R."/>
            <person name="Culley D."/>
            <person name="Daum C."/>
            <person name="Ezra D."/>
            <person name="Gonzalez J."/>
            <person name="Henrissat B."/>
            <person name="Kuo A."/>
            <person name="Liang C."/>
            <person name="Lipzen A."/>
            <person name="Lutzoni F."/>
            <person name="Magnuson J."/>
            <person name="Mondo S."/>
            <person name="Nolan M."/>
            <person name="Ohm R."/>
            <person name="Pangilinan J."/>
            <person name="Park H.-J."/>
            <person name="Ramirez L."/>
            <person name="Alfaro M."/>
            <person name="Sun H."/>
            <person name="Tritt A."/>
            <person name="Yoshinaga Y."/>
            <person name="Zwiers L.-H."/>
            <person name="Turgeon B."/>
            <person name="Goodwin S."/>
            <person name="Spatafora J."/>
            <person name="Crous P."/>
            <person name="Grigoriev I."/>
        </authorList>
    </citation>
    <scope>NUCLEOTIDE SEQUENCE</scope>
    <source>
        <strain evidence="1">CBS 101060</strain>
    </source>
</reference>
<protein>
    <submittedName>
        <fullName evidence="1">Uncharacterized protein</fullName>
    </submittedName>
</protein>
<proteinExistence type="predicted"/>
<accession>A0A9P4VLT7</accession>
<sequence>MICVVMDAQISSTCLYISPSFSRFLGWLSQLVPHIIDLFENFPVVKNHLSHCNYVRLKLHIIGKIFPGFIGDKATSSFKAGQGSNLDSHLSAGSRRAAADSYSSTANDATDTDWTWPTDTENLAWMTDYFDMHTYNGYKPFHQSSATFFFQDVGWPILDIHGNVTTWKQLPSLHDIAVAVWNLLPRATQVNIKAWAADYNAQSGQNIADAIYEVVKTALGTLGVPAFVVRVVIGVLVPRLVLWIVANINSLDVKDAEE</sequence>
<name>A0A9P4VLT7_9PEZI</name>
<dbReference type="EMBL" id="MU006098">
    <property type="protein sequence ID" value="KAF2837881.1"/>
    <property type="molecule type" value="Genomic_DNA"/>
</dbReference>
<comment type="caution">
    <text evidence="1">The sequence shown here is derived from an EMBL/GenBank/DDBJ whole genome shotgun (WGS) entry which is preliminary data.</text>
</comment>